<gene>
    <name evidence="4" type="ORF">MACH16_16480</name>
</gene>
<name>A0ABM8FCT5_9GAMM</name>
<dbReference type="InterPro" id="IPR009155">
    <property type="entry name" value="Cyt_b562"/>
</dbReference>
<dbReference type="Pfam" id="PF07361">
    <property type="entry name" value="Cytochrom_B562"/>
    <property type="match status" value="1"/>
</dbReference>
<proteinExistence type="inferred from homology"/>
<dbReference type="EMBL" id="AP027271">
    <property type="protein sequence ID" value="BDX02900.1"/>
    <property type="molecule type" value="Genomic_DNA"/>
</dbReference>
<evidence type="ECO:0000313" key="4">
    <source>
        <dbReference type="EMBL" id="BDX02900.1"/>
    </source>
</evidence>
<keyword evidence="2 3" id="KW-0732">Signal</keyword>
<dbReference type="Gene3D" id="1.20.120.10">
    <property type="entry name" value="Cytochrome c/b562"/>
    <property type="match status" value="1"/>
</dbReference>
<sequence>MNKGLLTAAIVSISCSSALFAAESCDDTALHGYMEHIKDEMRSMSSDIKSGNSESASKHVNTLIMYFEKSRAETPYKFTAEQMQGSELKNNKADYEKVINETISVLKNLDVALQSGDQSEVRKWLGAMGNQRKQGHSAFKANC</sequence>
<evidence type="ECO:0000313" key="5">
    <source>
        <dbReference type="Proteomes" id="UP001307608"/>
    </source>
</evidence>
<dbReference type="Proteomes" id="UP001307608">
    <property type="component" value="Chromosome"/>
</dbReference>
<dbReference type="RefSeq" id="WP_338266984.1">
    <property type="nucleotide sequence ID" value="NZ_AP027271.1"/>
</dbReference>
<feature type="chain" id="PRO_5046767232" description="Cytochrome b562" evidence="3">
    <location>
        <begin position="22"/>
        <end position="143"/>
    </location>
</feature>
<feature type="signal peptide" evidence="3">
    <location>
        <begin position="1"/>
        <end position="21"/>
    </location>
</feature>
<dbReference type="InterPro" id="IPR010980">
    <property type="entry name" value="Cyt_c/b562"/>
</dbReference>
<keyword evidence="5" id="KW-1185">Reference proteome</keyword>
<reference evidence="4 5" key="1">
    <citation type="submission" date="2023-01" db="EMBL/GenBank/DDBJ databases">
        <title>Complete genome sequence of Marinomonas pontica strain 200518_36.</title>
        <authorList>
            <person name="Ueki S."/>
            <person name="Gajardo G."/>
            <person name="Maruyama F."/>
        </authorList>
    </citation>
    <scope>NUCLEOTIDE SEQUENCE [LARGE SCALE GENOMIC DNA]</scope>
    <source>
        <strain evidence="4 5">200518_36</strain>
    </source>
</reference>
<evidence type="ECO:0000256" key="3">
    <source>
        <dbReference type="SAM" id="SignalP"/>
    </source>
</evidence>
<accession>A0ABM8FCT5</accession>
<organism evidence="4 5">
    <name type="scientific">Marinomonas pontica</name>
    <dbReference type="NCBI Taxonomy" id="264739"/>
    <lineage>
        <taxon>Bacteria</taxon>
        <taxon>Pseudomonadati</taxon>
        <taxon>Pseudomonadota</taxon>
        <taxon>Gammaproteobacteria</taxon>
        <taxon>Oceanospirillales</taxon>
        <taxon>Oceanospirillaceae</taxon>
        <taxon>Marinomonas</taxon>
    </lineage>
</organism>
<evidence type="ECO:0000256" key="2">
    <source>
        <dbReference type="ARBA" id="ARBA00022729"/>
    </source>
</evidence>
<comment type="similarity">
    <text evidence="1">Belongs to the cytochrome b562 family.</text>
</comment>
<protein>
    <recommendedName>
        <fullName evidence="6">Cytochrome b562</fullName>
    </recommendedName>
</protein>
<dbReference type="PROSITE" id="PS51257">
    <property type="entry name" value="PROKAR_LIPOPROTEIN"/>
    <property type="match status" value="1"/>
</dbReference>
<dbReference type="SUPFAM" id="SSF47175">
    <property type="entry name" value="Cytochromes"/>
    <property type="match status" value="1"/>
</dbReference>
<evidence type="ECO:0000256" key="1">
    <source>
        <dbReference type="ARBA" id="ARBA00005523"/>
    </source>
</evidence>
<evidence type="ECO:0008006" key="6">
    <source>
        <dbReference type="Google" id="ProtNLM"/>
    </source>
</evidence>